<sequence>MRALGIRVKIFASVLMRDIGRQFFKWERSPFFGSRDMHVPCQDTEKTPSFSAVLSGQMVLLGFSDVKILW</sequence>
<gene>
    <name evidence="1" type="ORF">RO3G_02926</name>
</gene>
<dbReference type="AlphaFoldDB" id="I1BPU2"/>
<evidence type="ECO:0000313" key="2">
    <source>
        <dbReference type="Proteomes" id="UP000009138"/>
    </source>
</evidence>
<evidence type="ECO:0000313" key="1">
    <source>
        <dbReference type="EMBL" id="EIE78222.1"/>
    </source>
</evidence>
<dbReference type="InParanoid" id="I1BPU2"/>
<dbReference type="OMA" id="YQDWGKI"/>
<dbReference type="VEuPathDB" id="FungiDB:RO3G_02926"/>
<protein>
    <submittedName>
        <fullName evidence="1">Uncharacterized protein</fullName>
    </submittedName>
</protein>
<name>I1BPU2_RHIO9</name>
<reference evidence="1 2" key="1">
    <citation type="journal article" date="2009" name="PLoS Genet.">
        <title>Genomic analysis of the basal lineage fungus Rhizopus oryzae reveals a whole-genome duplication.</title>
        <authorList>
            <person name="Ma L.-J."/>
            <person name="Ibrahim A.S."/>
            <person name="Skory C."/>
            <person name="Grabherr M.G."/>
            <person name="Burger G."/>
            <person name="Butler M."/>
            <person name="Elias M."/>
            <person name="Idnurm A."/>
            <person name="Lang B.F."/>
            <person name="Sone T."/>
            <person name="Abe A."/>
            <person name="Calvo S.E."/>
            <person name="Corrochano L.M."/>
            <person name="Engels R."/>
            <person name="Fu J."/>
            <person name="Hansberg W."/>
            <person name="Kim J.-M."/>
            <person name="Kodira C.D."/>
            <person name="Koehrsen M.J."/>
            <person name="Liu B."/>
            <person name="Miranda-Saavedra D."/>
            <person name="O'Leary S."/>
            <person name="Ortiz-Castellanos L."/>
            <person name="Poulter R."/>
            <person name="Rodriguez-Romero J."/>
            <person name="Ruiz-Herrera J."/>
            <person name="Shen Y.-Q."/>
            <person name="Zeng Q."/>
            <person name="Galagan J."/>
            <person name="Birren B.W."/>
            <person name="Cuomo C.A."/>
            <person name="Wickes B.L."/>
        </authorList>
    </citation>
    <scope>NUCLEOTIDE SEQUENCE [LARGE SCALE GENOMIC DNA]</scope>
    <source>
        <strain evidence="2">RA 99-880 / ATCC MYA-4621 / FGSC 9543 / NRRL 43880</strain>
    </source>
</reference>
<dbReference type="OrthoDB" id="2284023at2759"/>
<proteinExistence type="predicted"/>
<dbReference type="Proteomes" id="UP000009138">
    <property type="component" value="Unassembled WGS sequence"/>
</dbReference>
<keyword evidence="2" id="KW-1185">Reference proteome</keyword>
<dbReference type="GeneID" id="93609898"/>
<dbReference type="EMBL" id="CH476733">
    <property type="protein sequence ID" value="EIE78222.1"/>
    <property type="molecule type" value="Genomic_DNA"/>
</dbReference>
<accession>I1BPU2</accession>
<dbReference type="RefSeq" id="XP_067513618.1">
    <property type="nucleotide sequence ID" value="XM_067657517.1"/>
</dbReference>
<organism evidence="1 2">
    <name type="scientific">Rhizopus delemar (strain RA 99-880 / ATCC MYA-4621 / FGSC 9543 / NRRL 43880)</name>
    <name type="common">Mucormycosis agent</name>
    <name type="synonym">Rhizopus arrhizus var. delemar</name>
    <dbReference type="NCBI Taxonomy" id="246409"/>
    <lineage>
        <taxon>Eukaryota</taxon>
        <taxon>Fungi</taxon>
        <taxon>Fungi incertae sedis</taxon>
        <taxon>Mucoromycota</taxon>
        <taxon>Mucoromycotina</taxon>
        <taxon>Mucoromycetes</taxon>
        <taxon>Mucorales</taxon>
        <taxon>Mucorineae</taxon>
        <taxon>Rhizopodaceae</taxon>
        <taxon>Rhizopus</taxon>
    </lineage>
</organism>